<comment type="similarity">
    <text evidence="2">Belongs to the alkaline ceramidase family.</text>
</comment>
<keyword evidence="5 10" id="KW-1133">Transmembrane helix</keyword>
<evidence type="ECO:0000313" key="12">
    <source>
        <dbReference type="EMBL" id="RAR10531.1"/>
    </source>
</evidence>
<feature type="binding site" evidence="9">
    <location>
        <position position="111"/>
    </location>
    <ligand>
        <name>Zn(2+)</name>
        <dbReference type="ChEBI" id="CHEBI:29105"/>
        <note>catalytic</note>
    </ligand>
</feature>
<keyword evidence="8" id="KW-0106">Calcium</keyword>
<gene>
    <name evidence="12" type="ORF">DDE83_005035</name>
</gene>
<sequence>MQLRWDYPSGFAVGAYGPTTSNHNFCEEDYIITPYIGEFVNTLTNMIYGSFQPSLNQFTRTKSRSHDAHVVIYGIHGLRRVTSKPEGGLISTLAFPYWGLIGVGVLSAWFHATLKYHSQMGDDLSMFLAVGAVLHQLLCYQATAAERQKYTAYILGSLIPISIYHVWADEIIMHEIAFAVMIYLVSKHARALIKKQVADEAARKKLDIKMPQLVGKNVGPVGYGLMGLTWRQNPPPAEQSYEAMRTALSLGANNWNGGELYGTPERNSLHLLNEYFTKYPGDADKIVLSIKGGLKKGEMMPDGSRENVRRSIDECLRVLDGKKSLDLFECARVDPNTPIEDTISYIAEYVKDGKLGGISLSEVGAQSIRKAHSVHPISAVEVEFSLWSTDILQNGVAATCAELGITIVAYSPLGRGFLTGKYKKHSDIEPDSLLLHMDRFQPEVFDENIKLLHAVEDIAKAKGATPAQIALGWVLAQSGTKGMPTIIPIPGATTSARIEENTKPAKLSDEDMKALDDILKKFPIKGGRYNKAMSQLLFA</sequence>
<dbReference type="GO" id="GO:0016491">
    <property type="term" value="F:oxidoreductase activity"/>
    <property type="evidence" value="ECO:0007669"/>
    <property type="project" value="UniProtKB-KW"/>
</dbReference>
<reference evidence="13" key="1">
    <citation type="submission" date="2018-05" db="EMBL/GenBank/DDBJ databases">
        <title>Draft genome sequence of Stemphylium lycopersici strain CIDEFI 213.</title>
        <authorList>
            <person name="Medina R."/>
            <person name="Franco M.E.E."/>
            <person name="Lucentini C.G."/>
            <person name="Saparrat M.C.N."/>
            <person name="Balatti P.A."/>
        </authorList>
    </citation>
    <scope>NUCLEOTIDE SEQUENCE [LARGE SCALE GENOMIC DNA]</scope>
    <source>
        <strain evidence="13">CIDEFI 213</strain>
    </source>
</reference>
<dbReference type="GO" id="GO:0016811">
    <property type="term" value="F:hydrolase activity, acting on carbon-nitrogen (but not peptide) bonds, in linear amides"/>
    <property type="evidence" value="ECO:0007669"/>
    <property type="project" value="InterPro"/>
</dbReference>
<feature type="transmembrane region" description="Helical" evidence="10">
    <location>
        <begin position="150"/>
        <end position="167"/>
    </location>
</feature>
<comment type="cofactor">
    <cofactor evidence="9">
        <name>Zn(2+)</name>
        <dbReference type="ChEBI" id="CHEBI:29105"/>
    </cofactor>
</comment>
<evidence type="ECO:0000313" key="13">
    <source>
        <dbReference type="Proteomes" id="UP000249619"/>
    </source>
</evidence>
<name>A0A364N310_STELY</name>
<keyword evidence="3 10" id="KW-0812">Transmembrane</keyword>
<dbReference type="PANTHER" id="PTHR43625:SF78">
    <property type="entry name" value="PYRIDOXAL REDUCTASE-RELATED"/>
    <property type="match status" value="1"/>
</dbReference>
<dbReference type="GO" id="GO:0046872">
    <property type="term" value="F:metal ion binding"/>
    <property type="evidence" value="ECO:0007669"/>
    <property type="project" value="UniProtKB-KW"/>
</dbReference>
<dbReference type="GO" id="GO:0006672">
    <property type="term" value="P:ceramide metabolic process"/>
    <property type="evidence" value="ECO:0007669"/>
    <property type="project" value="InterPro"/>
</dbReference>
<feature type="transmembrane region" description="Helical" evidence="10">
    <location>
        <begin position="89"/>
        <end position="112"/>
    </location>
</feature>
<dbReference type="EMBL" id="QGDH01000065">
    <property type="protein sequence ID" value="RAR10531.1"/>
    <property type="molecule type" value="Genomic_DNA"/>
</dbReference>
<evidence type="ECO:0000256" key="5">
    <source>
        <dbReference type="ARBA" id="ARBA00022989"/>
    </source>
</evidence>
<accession>A0A364N310</accession>
<dbReference type="Pfam" id="PF00248">
    <property type="entry name" value="Aldo_ket_red"/>
    <property type="match status" value="1"/>
</dbReference>
<dbReference type="PANTHER" id="PTHR43625">
    <property type="entry name" value="AFLATOXIN B1 ALDEHYDE REDUCTASE"/>
    <property type="match status" value="1"/>
</dbReference>
<evidence type="ECO:0000256" key="9">
    <source>
        <dbReference type="PIRSR" id="PIRSR608901-2"/>
    </source>
</evidence>
<evidence type="ECO:0000256" key="10">
    <source>
        <dbReference type="SAM" id="Phobius"/>
    </source>
</evidence>
<organism evidence="12 13">
    <name type="scientific">Stemphylium lycopersici</name>
    <name type="common">Tomato gray leaf spot disease fungus</name>
    <name type="synonym">Thyrospora lycopersici</name>
    <dbReference type="NCBI Taxonomy" id="183478"/>
    <lineage>
        <taxon>Eukaryota</taxon>
        <taxon>Fungi</taxon>
        <taxon>Dikarya</taxon>
        <taxon>Ascomycota</taxon>
        <taxon>Pezizomycotina</taxon>
        <taxon>Dothideomycetes</taxon>
        <taxon>Pleosporomycetidae</taxon>
        <taxon>Pleosporales</taxon>
        <taxon>Pleosporineae</taxon>
        <taxon>Pleosporaceae</taxon>
        <taxon>Stemphylium</taxon>
    </lineage>
</organism>
<evidence type="ECO:0000256" key="2">
    <source>
        <dbReference type="ARBA" id="ARBA00009780"/>
    </source>
</evidence>
<keyword evidence="13" id="KW-1185">Reference proteome</keyword>
<protein>
    <submittedName>
        <fullName evidence="12">Aldo keto reductase</fullName>
    </submittedName>
</protein>
<evidence type="ECO:0000256" key="3">
    <source>
        <dbReference type="ARBA" id="ARBA00022692"/>
    </source>
</evidence>
<dbReference type="InterPro" id="IPR050791">
    <property type="entry name" value="Aldo-Keto_reductase"/>
</dbReference>
<dbReference type="GO" id="GO:0005737">
    <property type="term" value="C:cytoplasm"/>
    <property type="evidence" value="ECO:0007669"/>
    <property type="project" value="TreeGrafter"/>
</dbReference>
<proteinExistence type="inferred from homology"/>
<evidence type="ECO:0000256" key="6">
    <source>
        <dbReference type="ARBA" id="ARBA00023002"/>
    </source>
</evidence>
<comment type="caution">
    <text evidence="12">The sequence shown here is derived from an EMBL/GenBank/DDBJ whole genome shotgun (WGS) entry which is preliminary data.</text>
</comment>
<evidence type="ECO:0000259" key="11">
    <source>
        <dbReference type="Pfam" id="PF00248"/>
    </source>
</evidence>
<evidence type="ECO:0000256" key="1">
    <source>
        <dbReference type="ARBA" id="ARBA00004141"/>
    </source>
</evidence>
<dbReference type="STRING" id="183478.A0A364N310"/>
<keyword evidence="4" id="KW-0378">Hydrolase</keyword>
<feature type="transmembrane region" description="Helical" evidence="10">
    <location>
        <begin position="124"/>
        <end position="143"/>
    </location>
</feature>
<feature type="domain" description="NADP-dependent oxidoreductase" evidence="11">
    <location>
        <begin position="221"/>
        <end position="519"/>
    </location>
</feature>
<dbReference type="Proteomes" id="UP000249619">
    <property type="component" value="Unassembled WGS sequence"/>
</dbReference>
<comment type="subcellular location">
    <subcellularLocation>
        <location evidence="1">Membrane</location>
        <topology evidence="1">Multi-pass membrane protein</topology>
    </subcellularLocation>
</comment>
<feature type="binding site" evidence="8">
    <location>
        <position position="27"/>
    </location>
    <ligand>
        <name>Ca(2+)</name>
        <dbReference type="ChEBI" id="CHEBI:29108"/>
    </ligand>
</feature>
<keyword evidence="7 10" id="KW-0472">Membrane</keyword>
<dbReference type="InterPro" id="IPR036812">
    <property type="entry name" value="NAD(P)_OxRdtase_dom_sf"/>
</dbReference>
<feature type="binding site" evidence="8">
    <location>
        <position position="38"/>
    </location>
    <ligand>
        <name>Ca(2+)</name>
        <dbReference type="ChEBI" id="CHEBI:29108"/>
    </ligand>
</feature>
<evidence type="ECO:0000256" key="4">
    <source>
        <dbReference type="ARBA" id="ARBA00022801"/>
    </source>
</evidence>
<dbReference type="CDD" id="cd19077">
    <property type="entry name" value="AKR_AKR8A1-2"/>
    <property type="match status" value="1"/>
</dbReference>
<keyword evidence="8" id="KW-0479">Metal-binding</keyword>
<dbReference type="InterPro" id="IPR023210">
    <property type="entry name" value="NADP_OxRdtase_dom"/>
</dbReference>
<keyword evidence="9" id="KW-0862">Zinc</keyword>
<evidence type="ECO:0000256" key="8">
    <source>
        <dbReference type="PIRSR" id="PIRSR608901-1"/>
    </source>
</evidence>
<dbReference type="InterPro" id="IPR008901">
    <property type="entry name" value="ACER"/>
</dbReference>
<dbReference type="Pfam" id="PF05875">
    <property type="entry name" value="Ceramidase"/>
    <property type="match status" value="1"/>
</dbReference>
<evidence type="ECO:0000256" key="7">
    <source>
        <dbReference type="ARBA" id="ARBA00023136"/>
    </source>
</evidence>
<dbReference type="Gene3D" id="3.20.20.100">
    <property type="entry name" value="NADP-dependent oxidoreductase domain"/>
    <property type="match status" value="1"/>
</dbReference>
<dbReference type="AlphaFoldDB" id="A0A364N310"/>
<dbReference type="SUPFAM" id="SSF51430">
    <property type="entry name" value="NAD(P)-linked oxidoreductase"/>
    <property type="match status" value="1"/>
</dbReference>
<keyword evidence="6" id="KW-0560">Oxidoreductase</keyword>
<dbReference type="GO" id="GO:0016020">
    <property type="term" value="C:membrane"/>
    <property type="evidence" value="ECO:0007669"/>
    <property type="project" value="UniProtKB-SubCell"/>
</dbReference>